<keyword evidence="2" id="KW-1185">Reference proteome</keyword>
<evidence type="ECO:0000313" key="1">
    <source>
        <dbReference type="EMBL" id="CAH7686582.1"/>
    </source>
</evidence>
<sequence>MPEFDVRKGALVGWVGLANNEIKRDDRLAKEGNDSNINLILFLLLGLGTAEVNNCLCLIGWAGARVGWPNELKVRLG</sequence>
<name>A0AAV0BKA8_PHAPC</name>
<dbReference type="AlphaFoldDB" id="A0AAV0BKA8"/>
<accession>A0AAV0BKA8</accession>
<dbReference type="EMBL" id="CALTRL010005801">
    <property type="protein sequence ID" value="CAH7686582.1"/>
    <property type="molecule type" value="Genomic_DNA"/>
</dbReference>
<protein>
    <submittedName>
        <fullName evidence="1">Uncharacterized protein</fullName>
    </submittedName>
</protein>
<evidence type="ECO:0000313" key="2">
    <source>
        <dbReference type="Proteomes" id="UP001153365"/>
    </source>
</evidence>
<proteinExistence type="predicted"/>
<dbReference type="Proteomes" id="UP001153365">
    <property type="component" value="Unassembled WGS sequence"/>
</dbReference>
<gene>
    <name evidence="1" type="ORF">PPACK8108_LOCUS21251</name>
</gene>
<comment type="caution">
    <text evidence="1">The sequence shown here is derived from an EMBL/GenBank/DDBJ whole genome shotgun (WGS) entry which is preliminary data.</text>
</comment>
<reference evidence="1" key="1">
    <citation type="submission" date="2022-06" db="EMBL/GenBank/DDBJ databases">
        <authorList>
            <consortium name="SYNGENTA / RWTH Aachen University"/>
        </authorList>
    </citation>
    <scope>NUCLEOTIDE SEQUENCE</scope>
</reference>
<organism evidence="1 2">
    <name type="scientific">Phakopsora pachyrhizi</name>
    <name type="common">Asian soybean rust disease fungus</name>
    <dbReference type="NCBI Taxonomy" id="170000"/>
    <lineage>
        <taxon>Eukaryota</taxon>
        <taxon>Fungi</taxon>
        <taxon>Dikarya</taxon>
        <taxon>Basidiomycota</taxon>
        <taxon>Pucciniomycotina</taxon>
        <taxon>Pucciniomycetes</taxon>
        <taxon>Pucciniales</taxon>
        <taxon>Phakopsoraceae</taxon>
        <taxon>Phakopsora</taxon>
    </lineage>
</organism>